<dbReference type="Gene3D" id="1.25.40.390">
    <property type="match status" value="1"/>
</dbReference>
<comment type="caution">
    <text evidence="8">The sequence shown here is derived from an EMBL/GenBank/DDBJ whole genome shotgun (WGS) entry which is preliminary data.</text>
</comment>
<dbReference type="Pfam" id="PF14322">
    <property type="entry name" value="SusD-like_3"/>
    <property type="match status" value="1"/>
</dbReference>
<comment type="subcellular location">
    <subcellularLocation>
        <location evidence="1">Cell outer membrane</location>
    </subcellularLocation>
</comment>
<keyword evidence="5" id="KW-0998">Cell outer membrane</keyword>
<protein>
    <submittedName>
        <fullName evidence="8">Putative outer membrane starch-binding protein</fullName>
    </submittedName>
</protein>
<evidence type="ECO:0000259" key="6">
    <source>
        <dbReference type="Pfam" id="PF07980"/>
    </source>
</evidence>
<evidence type="ECO:0000256" key="3">
    <source>
        <dbReference type="ARBA" id="ARBA00022729"/>
    </source>
</evidence>
<feature type="domain" description="SusD-like N-terminal" evidence="7">
    <location>
        <begin position="69"/>
        <end position="222"/>
    </location>
</feature>
<keyword evidence="9" id="KW-1185">Reference proteome</keyword>
<dbReference type="InterPro" id="IPR033985">
    <property type="entry name" value="SusD-like_N"/>
</dbReference>
<dbReference type="CDD" id="cd08977">
    <property type="entry name" value="SusD"/>
    <property type="match status" value="1"/>
</dbReference>
<dbReference type="InterPro" id="IPR012944">
    <property type="entry name" value="SusD_RagB_dom"/>
</dbReference>
<evidence type="ECO:0000259" key="7">
    <source>
        <dbReference type="Pfam" id="PF14322"/>
    </source>
</evidence>
<accession>A0A316HIH0</accession>
<comment type="similarity">
    <text evidence="2">Belongs to the SusD family.</text>
</comment>
<keyword evidence="4" id="KW-0472">Membrane</keyword>
<gene>
    <name evidence="8" type="ORF">LX99_00270</name>
</gene>
<reference evidence="8 9" key="1">
    <citation type="submission" date="2018-05" db="EMBL/GenBank/DDBJ databases">
        <title>Genomic Encyclopedia of Archaeal and Bacterial Type Strains, Phase II (KMG-II): from individual species to whole genera.</title>
        <authorList>
            <person name="Goeker M."/>
        </authorList>
    </citation>
    <scope>NUCLEOTIDE SEQUENCE [LARGE SCALE GENOMIC DNA]</scope>
    <source>
        <strain evidence="8 9">DSM 19975</strain>
    </source>
</reference>
<evidence type="ECO:0000256" key="2">
    <source>
        <dbReference type="ARBA" id="ARBA00006275"/>
    </source>
</evidence>
<evidence type="ECO:0000256" key="1">
    <source>
        <dbReference type="ARBA" id="ARBA00004442"/>
    </source>
</evidence>
<evidence type="ECO:0000313" key="9">
    <source>
        <dbReference type="Proteomes" id="UP000245678"/>
    </source>
</evidence>
<evidence type="ECO:0000256" key="5">
    <source>
        <dbReference type="ARBA" id="ARBA00023237"/>
    </source>
</evidence>
<dbReference type="RefSeq" id="WP_109605719.1">
    <property type="nucleotide sequence ID" value="NZ_QGHA01000001.1"/>
</dbReference>
<feature type="domain" description="RagB/SusD" evidence="6">
    <location>
        <begin position="345"/>
        <end position="467"/>
    </location>
</feature>
<proteinExistence type="inferred from homology"/>
<dbReference type="Pfam" id="PF07980">
    <property type="entry name" value="SusD_RagB"/>
    <property type="match status" value="1"/>
</dbReference>
<dbReference type="EMBL" id="QGHA01000001">
    <property type="protein sequence ID" value="PWK79810.1"/>
    <property type="molecule type" value="Genomic_DNA"/>
</dbReference>
<dbReference type="Proteomes" id="UP000245678">
    <property type="component" value="Unassembled WGS sequence"/>
</dbReference>
<evidence type="ECO:0000256" key="4">
    <source>
        <dbReference type="ARBA" id="ARBA00023136"/>
    </source>
</evidence>
<dbReference type="SUPFAM" id="SSF48452">
    <property type="entry name" value="TPR-like"/>
    <property type="match status" value="1"/>
</dbReference>
<keyword evidence="3" id="KW-0732">Signal</keyword>
<dbReference type="AlphaFoldDB" id="A0A316HIH0"/>
<organism evidence="8 9">
    <name type="scientific">Mucilaginibacter oryzae</name>
    <dbReference type="NCBI Taxonomy" id="468058"/>
    <lineage>
        <taxon>Bacteria</taxon>
        <taxon>Pseudomonadati</taxon>
        <taxon>Bacteroidota</taxon>
        <taxon>Sphingobacteriia</taxon>
        <taxon>Sphingobacteriales</taxon>
        <taxon>Sphingobacteriaceae</taxon>
        <taxon>Mucilaginibacter</taxon>
    </lineage>
</organism>
<dbReference type="PROSITE" id="PS51257">
    <property type="entry name" value="PROKAR_LIPOPROTEIN"/>
    <property type="match status" value="1"/>
</dbReference>
<sequence length="467" mass="51336">MKIKYIIIAAVFLATASSCKKELYQTPATSKDLGKFLTNQAETEEYVAAVYGTLQSTGLYGLYLPAFAEIPSDNTYDQVPSNDSGNYGQLDQFTTIPSNDIIETTWRDSYQGIQKANVVLNRIDKITYTDPAVKQARKGEMLFIRALLYFNMVRLYGDVPLVTTETINPNQYFGLGRQPAAQVYDQIKTDLAAAIPLLPEVPGQPGRVVKTAAESLLGKVYLTLKDYTNAETQLLAVVNSGKHALLTRPQDVFAVNNENNKEIIFAVQFTSGVNGNSEGSIMFQQFSPSATVTGAKGHNLPTLSLYNLYASNDLRKGVYVTLAPSGAPFDNKLTAPTTIITDGPSDFVVLRYADVILMLAEIENELGNTAQAVAYLNSIRSRAGLANTTAGNQADLRDAIVLERRLELIGEGHRWFDLLRTGTAVNVMNKWFKDNNILITIDQHNLLMPVPQSQINTDPAIKQNPGY</sequence>
<evidence type="ECO:0000313" key="8">
    <source>
        <dbReference type="EMBL" id="PWK79810.1"/>
    </source>
</evidence>
<name>A0A316HIH0_9SPHI</name>
<dbReference type="GO" id="GO:0009279">
    <property type="term" value="C:cell outer membrane"/>
    <property type="evidence" value="ECO:0007669"/>
    <property type="project" value="UniProtKB-SubCell"/>
</dbReference>
<dbReference type="InterPro" id="IPR011990">
    <property type="entry name" value="TPR-like_helical_dom_sf"/>
</dbReference>